<organism evidence="1 2">
    <name type="scientific">Nepenthes gracilis</name>
    <name type="common">Slender pitcher plant</name>
    <dbReference type="NCBI Taxonomy" id="150966"/>
    <lineage>
        <taxon>Eukaryota</taxon>
        <taxon>Viridiplantae</taxon>
        <taxon>Streptophyta</taxon>
        <taxon>Embryophyta</taxon>
        <taxon>Tracheophyta</taxon>
        <taxon>Spermatophyta</taxon>
        <taxon>Magnoliopsida</taxon>
        <taxon>eudicotyledons</taxon>
        <taxon>Gunneridae</taxon>
        <taxon>Pentapetalae</taxon>
        <taxon>Caryophyllales</taxon>
        <taxon>Nepenthaceae</taxon>
        <taxon>Nepenthes</taxon>
    </lineage>
</organism>
<protein>
    <submittedName>
        <fullName evidence="1">Uncharacterized protein</fullName>
    </submittedName>
</protein>
<dbReference type="AlphaFoldDB" id="A0AAD3SY28"/>
<sequence length="206" mass="22751">MHSALFRLLSSPRLVLMKRPASDASLLDETTCLVVLLLTRLSCGCYCWYLCGVSRLANDGDPSSALRHMLMEQLDCFFYDCCDLAPGYAVRGFFGFLARESAAVVGFDILQVMDYLEILICVADGSGLYVLFGRSVFFFFAKLCYDLFVVDAGLADVASFHHPAGLGCLCGRELSRMALEVLVHRCRLAALIVVVGFLEDEPPTQF</sequence>
<evidence type="ECO:0000313" key="1">
    <source>
        <dbReference type="EMBL" id="GMH18587.1"/>
    </source>
</evidence>
<keyword evidence="2" id="KW-1185">Reference proteome</keyword>
<gene>
    <name evidence="1" type="ORF">Nepgr_020428</name>
</gene>
<name>A0AAD3SY28_NEPGR</name>
<reference evidence="1" key="1">
    <citation type="submission" date="2023-05" db="EMBL/GenBank/DDBJ databases">
        <title>Nepenthes gracilis genome sequencing.</title>
        <authorList>
            <person name="Fukushima K."/>
        </authorList>
    </citation>
    <scope>NUCLEOTIDE SEQUENCE</scope>
    <source>
        <strain evidence="1">SING2019-196</strain>
    </source>
</reference>
<dbReference type="EMBL" id="BSYO01000019">
    <property type="protein sequence ID" value="GMH18587.1"/>
    <property type="molecule type" value="Genomic_DNA"/>
</dbReference>
<dbReference type="Proteomes" id="UP001279734">
    <property type="component" value="Unassembled WGS sequence"/>
</dbReference>
<evidence type="ECO:0000313" key="2">
    <source>
        <dbReference type="Proteomes" id="UP001279734"/>
    </source>
</evidence>
<comment type="caution">
    <text evidence="1">The sequence shown here is derived from an EMBL/GenBank/DDBJ whole genome shotgun (WGS) entry which is preliminary data.</text>
</comment>
<accession>A0AAD3SY28</accession>
<proteinExistence type="predicted"/>